<reference evidence="1" key="1">
    <citation type="journal article" date="2020" name="Nature">
        <title>Giant virus diversity and host interactions through global metagenomics.</title>
        <authorList>
            <person name="Schulz F."/>
            <person name="Roux S."/>
            <person name="Paez-Espino D."/>
            <person name="Jungbluth S."/>
            <person name="Walsh D.A."/>
            <person name="Denef V.J."/>
            <person name="McMahon K.D."/>
            <person name="Konstantinidis K.T."/>
            <person name="Eloe-Fadrosh E.A."/>
            <person name="Kyrpides N.C."/>
            <person name="Woyke T."/>
        </authorList>
    </citation>
    <scope>NUCLEOTIDE SEQUENCE</scope>
    <source>
        <strain evidence="1">GVMAG-M-3300025860-20</strain>
    </source>
</reference>
<protein>
    <submittedName>
        <fullName evidence="1">Uncharacterized protein</fullName>
    </submittedName>
</protein>
<name>A0A6C0J8Y9_9ZZZZ</name>
<dbReference type="EMBL" id="MN740327">
    <property type="protein sequence ID" value="QHU00468.1"/>
    <property type="molecule type" value="Genomic_DNA"/>
</dbReference>
<dbReference type="AlphaFoldDB" id="A0A6C0J8Y9"/>
<accession>A0A6C0J8Y9</accession>
<organism evidence="1">
    <name type="scientific">viral metagenome</name>
    <dbReference type="NCBI Taxonomy" id="1070528"/>
    <lineage>
        <taxon>unclassified sequences</taxon>
        <taxon>metagenomes</taxon>
        <taxon>organismal metagenomes</taxon>
    </lineage>
</organism>
<evidence type="ECO:0000313" key="1">
    <source>
        <dbReference type="EMBL" id="QHU00468.1"/>
    </source>
</evidence>
<proteinExistence type="predicted"/>
<sequence length="75" mass="9232">MRKSLRILYKENILFIEPYKCLELELKLNKSEYRKIWNTLGDVLYAWTGSNYKSLCDYPYHNVPHEQYLWLKENN</sequence>